<protein>
    <submittedName>
        <fullName evidence="5">Outer membrane protein OmpA</fullName>
    </submittedName>
</protein>
<feature type="domain" description="OmpA-like" evidence="4">
    <location>
        <begin position="241"/>
        <end position="349"/>
    </location>
</feature>
<reference evidence="5 6" key="1">
    <citation type="submission" date="2016-10" db="EMBL/GenBank/DDBJ databases">
        <authorList>
            <person name="Varghese N."/>
            <person name="Submissions S."/>
        </authorList>
    </citation>
    <scope>NUCLEOTIDE SEQUENCE [LARGE SCALE GENOMIC DNA]</scope>
    <source>
        <strain evidence="5 6">DSM 18839</strain>
    </source>
</reference>
<feature type="region of interest" description="Disordered" evidence="2">
    <location>
        <begin position="111"/>
        <end position="264"/>
    </location>
</feature>
<evidence type="ECO:0000256" key="2">
    <source>
        <dbReference type="SAM" id="MobiDB-lite"/>
    </source>
</evidence>
<feature type="signal peptide" evidence="3">
    <location>
        <begin position="1"/>
        <end position="28"/>
    </location>
</feature>
<evidence type="ECO:0000256" key="1">
    <source>
        <dbReference type="PROSITE-ProRule" id="PRU00473"/>
    </source>
</evidence>
<dbReference type="Proteomes" id="UP000198615">
    <property type="component" value="Unassembled WGS sequence"/>
</dbReference>
<accession>A0A8G2EXK0</accession>
<dbReference type="GO" id="GO:0016020">
    <property type="term" value="C:membrane"/>
    <property type="evidence" value="ECO:0007669"/>
    <property type="project" value="UniProtKB-UniRule"/>
</dbReference>
<feature type="compositionally biased region" description="Pro residues" evidence="2">
    <location>
        <begin position="172"/>
        <end position="182"/>
    </location>
</feature>
<dbReference type="PRINTS" id="PR01217">
    <property type="entry name" value="PRICHEXTENSN"/>
</dbReference>
<evidence type="ECO:0000259" key="4">
    <source>
        <dbReference type="PROSITE" id="PS51123"/>
    </source>
</evidence>
<keyword evidence="3" id="KW-0732">Signal</keyword>
<evidence type="ECO:0000313" key="5">
    <source>
        <dbReference type="EMBL" id="SDF24619.1"/>
    </source>
</evidence>
<name>A0A8G2EXK0_9PROT</name>
<dbReference type="InterPro" id="IPR006665">
    <property type="entry name" value="OmpA-like"/>
</dbReference>
<organism evidence="5 6">
    <name type="scientific">Thalassobaculum litoreum DSM 18839</name>
    <dbReference type="NCBI Taxonomy" id="1123362"/>
    <lineage>
        <taxon>Bacteria</taxon>
        <taxon>Pseudomonadati</taxon>
        <taxon>Pseudomonadota</taxon>
        <taxon>Alphaproteobacteria</taxon>
        <taxon>Rhodospirillales</taxon>
        <taxon>Thalassobaculaceae</taxon>
        <taxon>Thalassobaculum</taxon>
    </lineage>
</organism>
<dbReference type="Pfam" id="PF00691">
    <property type="entry name" value="OmpA"/>
    <property type="match status" value="1"/>
</dbReference>
<comment type="caution">
    <text evidence="5">The sequence shown here is derived from an EMBL/GenBank/DDBJ whole genome shotgun (WGS) entry which is preliminary data.</text>
</comment>
<dbReference type="EMBL" id="FNBW01000002">
    <property type="protein sequence ID" value="SDF24619.1"/>
    <property type="molecule type" value="Genomic_DNA"/>
</dbReference>
<dbReference type="PROSITE" id="PS51123">
    <property type="entry name" value="OMPA_2"/>
    <property type="match status" value="1"/>
</dbReference>
<feature type="compositionally biased region" description="Low complexity" evidence="2">
    <location>
        <begin position="111"/>
        <end position="129"/>
    </location>
</feature>
<gene>
    <name evidence="5" type="ORF">SAMN05660686_00726</name>
</gene>
<keyword evidence="1" id="KW-0472">Membrane</keyword>
<dbReference type="InterPro" id="IPR036737">
    <property type="entry name" value="OmpA-like_sf"/>
</dbReference>
<dbReference type="SUPFAM" id="SSF103088">
    <property type="entry name" value="OmpA-like"/>
    <property type="match status" value="1"/>
</dbReference>
<evidence type="ECO:0000256" key="3">
    <source>
        <dbReference type="SAM" id="SignalP"/>
    </source>
</evidence>
<sequence>MRGHRAHVALTLIAAAIAATGGSAPLRAQTVTSPYIETNPNVTVDLSVLDGYGGSAGTMPGYAPPMPSPGAYPTPGVTTGAPNNVPTFLVRPDAPRYAAPPPAVQALIQGRSGSAPSRSVAAVPRASASTQAPELRQPTPRPSSSSTAASSTAVPKPVTPKPQPQQSASAAPTPPPPPPPAPSASSSAGATPPPPPPSEPKPTRSASAAPPPPPPAVPKRQEATPASAPVATTSNPAPQPSSQSASGDTTRIAFPGGQSQLPGDAAAKLDPVIAKLKEDSGLRLQLMAYANGDQDGANKARRLSLSRALAVRAYLIDNDIASTRMDVRALGNRADDGPADRVDLVVINR</sequence>
<feature type="compositionally biased region" description="Pro residues" evidence="2">
    <location>
        <begin position="191"/>
        <end position="200"/>
    </location>
</feature>
<evidence type="ECO:0000313" key="6">
    <source>
        <dbReference type="Proteomes" id="UP000198615"/>
    </source>
</evidence>
<proteinExistence type="predicted"/>
<feature type="compositionally biased region" description="Low complexity" evidence="2">
    <location>
        <begin position="223"/>
        <end position="246"/>
    </location>
</feature>
<dbReference type="AlphaFoldDB" id="A0A8G2EXK0"/>
<keyword evidence="6" id="KW-1185">Reference proteome</keyword>
<feature type="compositionally biased region" description="Low complexity" evidence="2">
    <location>
        <begin position="142"/>
        <end position="156"/>
    </location>
</feature>
<dbReference type="Gene3D" id="3.30.1330.60">
    <property type="entry name" value="OmpA-like domain"/>
    <property type="match status" value="1"/>
</dbReference>
<feature type="chain" id="PRO_5034695120" evidence="3">
    <location>
        <begin position="29"/>
        <end position="349"/>
    </location>
</feature>